<evidence type="ECO:0000313" key="8">
    <source>
        <dbReference type="Proteomes" id="UP000014760"/>
    </source>
</evidence>
<reference evidence="7" key="3">
    <citation type="submission" date="2015-06" db="UniProtKB">
        <authorList>
            <consortium name="EnsemblMetazoa"/>
        </authorList>
    </citation>
    <scope>IDENTIFICATION</scope>
</reference>
<dbReference type="EMBL" id="KB312144">
    <property type="protein sequence ID" value="ELT87806.1"/>
    <property type="molecule type" value="Genomic_DNA"/>
</dbReference>
<keyword evidence="1" id="KW-0645">Protease</keyword>
<organism evidence="6">
    <name type="scientific">Capitella teleta</name>
    <name type="common">Polychaete worm</name>
    <dbReference type="NCBI Taxonomy" id="283909"/>
    <lineage>
        <taxon>Eukaryota</taxon>
        <taxon>Metazoa</taxon>
        <taxon>Spiralia</taxon>
        <taxon>Lophotrochozoa</taxon>
        <taxon>Annelida</taxon>
        <taxon>Polychaeta</taxon>
        <taxon>Sedentaria</taxon>
        <taxon>Scolecida</taxon>
        <taxon>Capitellidae</taxon>
        <taxon>Capitella</taxon>
    </lineage>
</organism>
<feature type="region of interest" description="Disordered" evidence="4">
    <location>
        <begin position="49"/>
        <end position="77"/>
    </location>
</feature>
<evidence type="ECO:0000259" key="5">
    <source>
        <dbReference type="PROSITE" id="PS50030"/>
    </source>
</evidence>
<protein>
    <recommendedName>
        <fullName evidence="5">UBA domain-containing protein</fullName>
    </recommendedName>
</protein>
<gene>
    <name evidence="6" type="ORF">CAPTEDRAFT_215537</name>
</gene>
<name>R7T4N6_CAPTE</name>
<sequence>MEVNEEHVQTLLCMGFYEVEVRCALKMAKNDLNDAVAILTNEHPTTSFDTMKDLDIDSATAPDDSASSDTQPIEESGLEFPEGNLYELENRVFTNSWSIPYKKEESLGKCLVAATRLAAEGLSETDNSCRRFLEKCMPECFQKLMTSGAVLRWGREIQEGIYDMLQLLIDLVAIRLRHEPIPVELLGVIALTFTPETEFHSKNKEKKPDKAYFEDKFGSGQCYATSPSGILKSSVSIFLFSLQDSKVIFKISIFAEKDGFSNIQHWLTQDNVDAPILAALLAPFGNCAEYLNVSVVKPILGPGLDRAVKFVQNLKPDDLKDKAVSSVCDMLASMKLLCLQCWPDDVKKIDQLRLDFVLNMLKSPHFNARMNALKEV</sequence>
<dbReference type="InterPro" id="IPR009060">
    <property type="entry name" value="UBA-like_sf"/>
</dbReference>
<dbReference type="SUPFAM" id="SSF46934">
    <property type="entry name" value="UBA-like"/>
    <property type="match status" value="1"/>
</dbReference>
<accession>R7T4N6</accession>
<dbReference type="GO" id="GO:0006508">
    <property type="term" value="P:proteolysis"/>
    <property type="evidence" value="ECO:0007669"/>
    <property type="project" value="UniProtKB-KW"/>
</dbReference>
<dbReference type="InterPro" id="IPR056850">
    <property type="entry name" value="ARM_UBP34_24_USP9X_Y"/>
</dbReference>
<reference evidence="6 8" key="2">
    <citation type="journal article" date="2013" name="Nature">
        <title>Insights into bilaterian evolution from three spiralian genomes.</title>
        <authorList>
            <person name="Simakov O."/>
            <person name="Marletaz F."/>
            <person name="Cho S.J."/>
            <person name="Edsinger-Gonzales E."/>
            <person name="Havlak P."/>
            <person name="Hellsten U."/>
            <person name="Kuo D.H."/>
            <person name="Larsson T."/>
            <person name="Lv J."/>
            <person name="Arendt D."/>
            <person name="Savage R."/>
            <person name="Osoegawa K."/>
            <person name="de Jong P."/>
            <person name="Grimwood J."/>
            <person name="Chapman J.A."/>
            <person name="Shapiro H."/>
            <person name="Aerts A."/>
            <person name="Otillar R.P."/>
            <person name="Terry A.Y."/>
            <person name="Boore J.L."/>
            <person name="Grigoriev I.V."/>
            <person name="Lindberg D.R."/>
            <person name="Seaver E.C."/>
            <person name="Weisblat D.A."/>
            <person name="Putnam N.H."/>
            <person name="Rokhsar D.S."/>
        </authorList>
    </citation>
    <scope>NUCLEOTIDE SEQUENCE</scope>
    <source>
        <strain evidence="6 8">I ESC-2004</strain>
    </source>
</reference>
<evidence type="ECO:0000256" key="2">
    <source>
        <dbReference type="ARBA" id="ARBA00022786"/>
    </source>
</evidence>
<dbReference type="GO" id="GO:0008233">
    <property type="term" value="F:peptidase activity"/>
    <property type="evidence" value="ECO:0007669"/>
    <property type="project" value="UniProtKB-KW"/>
</dbReference>
<proteinExistence type="predicted"/>
<evidence type="ECO:0000313" key="7">
    <source>
        <dbReference type="EnsemblMetazoa" id="CapteP215537"/>
    </source>
</evidence>
<reference evidence="8" key="1">
    <citation type="submission" date="2012-12" db="EMBL/GenBank/DDBJ databases">
        <authorList>
            <person name="Hellsten U."/>
            <person name="Grimwood J."/>
            <person name="Chapman J.A."/>
            <person name="Shapiro H."/>
            <person name="Aerts A."/>
            <person name="Otillar R.P."/>
            <person name="Terry A.Y."/>
            <person name="Boore J.L."/>
            <person name="Simakov O."/>
            <person name="Marletaz F."/>
            <person name="Cho S.-J."/>
            <person name="Edsinger-Gonzales E."/>
            <person name="Havlak P."/>
            <person name="Kuo D.-H."/>
            <person name="Larsson T."/>
            <person name="Lv J."/>
            <person name="Arendt D."/>
            <person name="Savage R."/>
            <person name="Osoegawa K."/>
            <person name="de Jong P."/>
            <person name="Lindberg D.R."/>
            <person name="Seaver E.C."/>
            <person name="Weisblat D.A."/>
            <person name="Putnam N.H."/>
            <person name="Grigoriev I.V."/>
            <person name="Rokhsar D.S."/>
        </authorList>
    </citation>
    <scope>NUCLEOTIDE SEQUENCE</scope>
    <source>
        <strain evidence="8">I ESC-2004</strain>
    </source>
</reference>
<keyword evidence="3" id="KW-0378">Hydrolase</keyword>
<dbReference type="Pfam" id="PF00627">
    <property type="entry name" value="UBA"/>
    <property type="match status" value="1"/>
</dbReference>
<dbReference type="OMA" id="EEMINRT"/>
<feature type="domain" description="UBA" evidence="5">
    <location>
        <begin position="2"/>
        <end position="42"/>
    </location>
</feature>
<dbReference type="OrthoDB" id="6147831at2759"/>
<dbReference type="Pfam" id="PF25010">
    <property type="entry name" value="ARM_UBP24_USP9X-Y"/>
    <property type="match status" value="1"/>
</dbReference>
<dbReference type="HOGENOM" id="CLU_058347_0_0_1"/>
<dbReference type="EnsemblMetazoa" id="CapteT215537">
    <property type="protein sequence ID" value="CapteP215537"/>
    <property type="gene ID" value="CapteG215537"/>
</dbReference>
<evidence type="ECO:0000256" key="4">
    <source>
        <dbReference type="SAM" id="MobiDB-lite"/>
    </source>
</evidence>
<evidence type="ECO:0000256" key="3">
    <source>
        <dbReference type="ARBA" id="ARBA00022801"/>
    </source>
</evidence>
<dbReference type="InterPro" id="IPR015940">
    <property type="entry name" value="UBA"/>
</dbReference>
<dbReference type="Proteomes" id="UP000014760">
    <property type="component" value="Unassembled WGS sequence"/>
</dbReference>
<dbReference type="STRING" id="283909.R7T4N6"/>
<keyword evidence="8" id="KW-1185">Reference proteome</keyword>
<dbReference type="Gene3D" id="1.10.8.10">
    <property type="entry name" value="DNA helicase RuvA subunit, C-terminal domain"/>
    <property type="match status" value="1"/>
</dbReference>
<dbReference type="AlphaFoldDB" id="R7T4N6"/>
<feature type="compositionally biased region" description="Low complexity" evidence="4">
    <location>
        <begin position="57"/>
        <end position="70"/>
    </location>
</feature>
<evidence type="ECO:0000313" key="6">
    <source>
        <dbReference type="EMBL" id="ELT87806.1"/>
    </source>
</evidence>
<dbReference type="EMBL" id="AMQN01015684">
    <property type="status" value="NOT_ANNOTATED_CDS"/>
    <property type="molecule type" value="Genomic_DNA"/>
</dbReference>
<keyword evidence="2" id="KW-0833">Ubl conjugation pathway</keyword>
<evidence type="ECO:0000256" key="1">
    <source>
        <dbReference type="ARBA" id="ARBA00022670"/>
    </source>
</evidence>
<dbReference type="PROSITE" id="PS50030">
    <property type="entry name" value="UBA"/>
    <property type="match status" value="1"/>
</dbReference>